<protein>
    <recommendedName>
        <fullName evidence="6">2-oxo-4-hydroxy-4-carboxy-5-ureidoimidazoline decarboxylase</fullName>
        <ecNumber evidence="6">4.1.1.97</ecNumber>
    </recommendedName>
    <alternativeName>
        <fullName evidence="12">Parahox neighbor</fullName>
    </alternativeName>
    <alternativeName>
        <fullName evidence="11">Ureidoimidazoline (2-oxo-4-hydroxy-4-carboxy-5-) decarboxylase</fullName>
    </alternativeName>
</protein>
<dbReference type="GO" id="GO:0019628">
    <property type="term" value="P:urate catabolic process"/>
    <property type="evidence" value="ECO:0007669"/>
    <property type="project" value="TreeGrafter"/>
</dbReference>
<evidence type="ECO:0000256" key="7">
    <source>
        <dbReference type="ARBA" id="ARBA00022631"/>
    </source>
</evidence>
<evidence type="ECO:0000256" key="2">
    <source>
        <dbReference type="ARBA" id="ARBA00002506"/>
    </source>
</evidence>
<evidence type="ECO:0000256" key="10">
    <source>
        <dbReference type="ARBA" id="ARBA00023239"/>
    </source>
</evidence>
<evidence type="ECO:0000313" key="14">
    <source>
        <dbReference type="EMBL" id="KAK7083443.1"/>
    </source>
</evidence>
<evidence type="ECO:0000256" key="11">
    <source>
        <dbReference type="ARBA" id="ARBA00030624"/>
    </source>
</evidence>
<reference evidence="14 15" key="1">
    <citation type="submission" date="2023-11" db="EMBL/GenBank/DDBJ databases">
        <title>Halocaridina rubra genome assembly.</title>
        <authorList>
            <person name="Smith C."/>
        </authorList>
    </citation>
    <scope>NUCLEOTIDE SEQUENCE [LARGE SCALE GENOMIC DNA]</scope>
    <source>
        <strain evidence="14">EP-1</strain>
        <tissue evidence="14">Whole</tissue>
    </source>
</reference>
<name>A0AAN8XPE8_HALRR</name>
<comment type="catalytic activity">
    <reaction evidence="1">
        <text>5-hydroxy-2-oxo-4-ureido-2,5-dihydro-1H-imidazole-5-carboxylate + H(+) = (S)-allantoin + CO2</text>
        <dbReference type="Rhea" id="RHEA:26301"/>
        <dbReference type="ChEBI" id="CHEBI:15378"/>
        <dbReference type="ChEBI" id="CHEBI:15678"/>
        <dbReference type="ChEBI" id="CHEBI:16526"/>
        <dbReference type="ChEBI" id="CHEBI:58639"/>
        <dbReference type="EC" id="4.1.1.97"/>
    </reaction>
</comment>
<dbReference type="PANTHER" id="PTHR43466">
    <property type="entry name" value="2-OXO-4-HYDROXY-4-CARBOXY-5-UREIDOIMIDAZOLINE DECARBOXYLASE-RELATED"/>
    <property type="match status" value="1"/>
</dbReference>
<dbReference type="AlphaFoldDB" id="A0AAN8XPE8"/>
<evidence type="ECO:0000256" key="5">
    <source>
        <dbReference type="ARBA" id="ARBA00005793"/>
    </source>
</evidence>
<comment type="function">
    <text evidence="2">Catalyzes the stereoselective decarboxylation of 2-oxo-4-hydroxy-4-carboxy-5-ureidoimidazoline (OHCU) to (S)-allantoin.</text>
</comment>
<dbReference type="EC" id="4.1.1.97" evidence="6"/>
<keyword evidence="9" id="KW-0576">Peroxisome</keyword>
<keyword evidence="7" id="KW-0659">Purine metabolism</keyword>
<accession>A0AAN8XPE8</accession>
<evidence type="ECO:0000256" key="1">
    <source>
        <dbReference type="ARBA" id="ARBA00001163"/>
    </source>
</evidence>
<gene>
    <name evidence="14" type="ORF">SK128_001156</name>
</gene>
<comment type="caution">
    <text evidence="14">The sequence shown here is derived from an EMBL/GenBank/DDBJ whole genome shotgun (WGS) entry which is preliminary data.</text>
</comment>
<evidence type="ECO:0000256" key="3">
    <source>
        <dbReference type="ARBA" id="ARBA00004275"/>
    </source>
</evidence>
<dbReference type="Pfam" id="PF09349">
    <property type="entry name" value="OHCU_decarbox"/>
    <property type="match status" value="1"/>
</dbReference>
<evidence type="ECO:0000256" key="9">
    <source>
        <dbReference type="ARBA" id="ARBA00023140"/>
    </source>
</evidence>
<dbReference type="GO" id="GO:0005777">
    <property type="term" value="C:peroxisome"/>
    <property type="evidence" value="ECO:0007669"/>
    <property type="project" value="UniProtKB-SubCell"/>
</dbReference>
<dbReference type="NCBIfam" id="TIGR03164">
    <property type="entry name" value="UHCUDC"/>
    <property type="match status" value="1"/>
</dbReference>
<proteinExistence type="inferred from homology"/>
<dbReference type="GO" id="GO:0006144">
    <property type="term" value="P:purine nucleobase metabolic process"/>
    <property type="evidence" value="ECO:0007669"/>
    <property type="project" value="UniProtKB-KW"/>
</dbReference>
<organism evidence="14 15">
    <name type="scientific">Halocaridina rubra</name>
    <name type="common">Hawaiian red shrimp</name>
    <dbReference type="NCBI Taxonomy" id="373956"/>
    <lineage>
        <taxon>Eukaryota</taxon>
        <taxon>Metazoa</taxon>
        <taxon>Ecdysozoa</taxon>
        <taxon>Arthropoda</taxon>
        <taxon>Crustacea</taxon>
        <taxon>Multicrustacea</taxon>
        <taxon>Malacostraca</taxon>
        <taxon>Eumalacostraca</taxon>
        <taxon>Eucarida</taxon>
        <taxon>Decapoda</taxon>
        <taxon>Pleocyemata</taxon>
        <taxon>Caridea</taxon>
        <taxon>Atyoidea</taxon>
        <taxon>Atyidae</taxon>
        <taxon>Halocaridina</taxon>
    </lineage>
</organism>
<sequence length="201" mass="22763">MKLSATSSRLVHKLKFTEMDSSLTKSVHINNVNEMDYESFIEVFGNVIEHCSLCAAAVWRYRPFKDVRQVHEEICKFVDELPEAGREGILRSHPDLAGRLAGLGLLTDESKREQAAAGLGHLTPEEIARIQEMNAQYRKQFGFPFVICARQNKKEAILEGLKTRIKNSPQAELAKGIAEVKKICYLRLLDIVEHEGIESRL</sequence>
<evidence type="ECO:0000259" key="13">
    <source>
        <dbReference type="Pfam" id="PF09349"/>
    </source>
</evidence>
<keyword evidence="10" id="KW-0456">Lyase</keyword>
<dbReference type="Proteomes" id="UP001381693">
    <property type="component" value="Unassembled WGS sequence"/>
</dbReference>
<dbReference type="Gene3D" id="1.10.3330.10">
    <property type="entry name" value="Oxo-4-hydroxy-4-carboxy-5-ureidoimidazoline decarboxylase"/>
    <property type="match status" value="1"/>
</dbReference>
<keyword evidence="15" id="KW-1185">Reference proteome</keyword>
<comment type="pathway">
    <text evidence="4">Purine metabolism; urate degradation; (S)-allantoin from urate: step 3/3.</text>
</comment>
<comment type="similarity">
    <text evidence="5">Belongs to the OHCU decarboxylase family.</text>
</comment>
<dbReference type="PANTHER" id="PTHR43466:SF1">
    <property type="entry name" value="2-OXO-4-HYDROXY-4-CARBOXY-5-UREIDOIMIDAZOLINE DECARBOXYLASE-RELATED"/>
    <property type="match status" value="1"/>
</dbReference>
<evidence type="ECO:0000256" key="12">
    <source>
        <dbReference type="ARBA" id="ARBA00032116"/>
    </source>
</evidence>
<evidence type="ECO:0000256" key="4">
    <source>
        <dbReference type="ARBA" id="ARBA00004754"/>
    </source>
</evidence>
<evidence type="ECO:0000256" key="8">
    <source>
        <dbReference type="ARBA" id="ARBA00022793"/>
    </source>
</evidence>
<dbReference type="GO" id="GO:0000255">
    <property type="term" value="P:allantoin metabolic process"/>
    <property type="evidence" value="ECO:0007669"/>
    <property type="project" value="InterPro"/>
</dbReference>
<dbReference type="GO" id="GO:0051997">
    <property type="term" value="F:2-oxo-4-hydroxy-4-carboxy-5-ureidoimidazoline decarboxylase activity"/>
    <property type="evidence" value="ECO:0007669"/>
    <property type="project" value="UniProtKB-EC"/>
</dbReference>
<dbReference type="EMBL" id="JAXCGZ010003039">
    <property type="protein sequence ID" value="KAK7083443.1"/>
    <property type="molecule type" value="Genomic_DNA"/>
</dbReference>
<comment type="subcellular location">
    <subcellularLocation>
        <location evidence="3">Peroxisome</location>
    </subcellularLocation>
</comment>
<dbReference type="InterPro" id="IPR017580">
    <property type="entry name" value="OHCU_decarboxylase-1"/>
</dbReference>
<dbReference type="InterPro" id="IPR018020">
    <property type="entry name" value="OHCU_decarboxylase"/>
</dbReference>
<dbReference type="SUPFAM" id="SSF158694">
    <property type="entry name" value="UraD-Like"/>
    <property type="match status" value="1"/>
</dbReference>
<dbReference type="FunFam" id="1.10.3330.10:FF:000001">
    <property type="entry name" value="2-oxo-4-hydroxy-4-carboxy-5-ureidoimidazoline decarboxylase"/>
    <property type="match status" value="1"/>
</dbReference>
<evidence type="ECO:0000256" key="6">
    <source>
        <dbReference type="ARBA" id="ARBA00012257"/>
    </source>
</evidence>
<evidence type="ECO:0000313" key="15">
    <source>
        <dbReference type="Proteomes" id="UP001381693"/>
    </source>
</evidence>
<feature type="domain" description="Oxo-4-hydroxy-4-carboxy-5-ureidoimidazoline decarboxylase" evidence="13">
    <location>
        <begin position="33"/>
        <end position="188"/>
    </location>
</feature>
<keyword evidence="8" id="KW-0210">Decarboxylase</keyword>
<dbReference type="InterPro" id="IPR036778">
    <property type="entry name" value="OHCU_decarboxylase_sf"/>
</dbReference>